<keyword evidence="2" id="KW-0805">Transcription regulation</keyword>
<dbReference type="InterPro" id="IPR000847">
    <property type="entry name" value="LysR_HTH_N"/>
</dbReference>
<reference evidence="6 7" key="1">
    <citation type="submission" date="2020-03" db="EMBL/GenBank/DDBJ databases">
        <authorList>
            <person name="Wang L."/>
            <person name="He N."/>
            <person name="Li Y."/>
            <person name="Fang Y."/>
            <person name="Zhang F."/>
        </authorList>
    </citation>
    <scope>NUCLEOTIDE SEQUENCE [LARGE SCALE GENOMIC DNA]</scope>
    <source>
        <strain evidence="7">hsmgli-8</strain>
    </source>
</reference>
<keyword evidence="7" id="KW-1185">Reference proteome</keyword>
<dbReference type="PANTHER" id="PTHR30537">
    <property type="entry name" value="HTH-TYPE TRANSCRIPTIONAL REGULATOR"/>
    <property type="match status" value="1"/>
</dbReference>
<comment type="caution">
    <text evidence="6">The sequence shown here is derived from an EMBL/GenBank/DDBJ whole genome shotgun (WGS) entry which is preliminary data.</text>
</comment>
<sequence length="306" mass="34238">MKCTTADMLSCIEAFVVSADLGSFARAAKHLNVSPSVISKKIAKLERILGITILDRSTRKLRVSTNGAQVLVLCQEMLRLNLSLFEVRDSLLVEPQGLIRILAPKLMQHLPIYKSLCTSLEKMPKLKIFIEFADRAPLPSDHFDIEIRLISQPPMDRVAKKWLDLNYGLYASQRYVSVNGEPTSPDDLIKHSCIQYGEDISQPIWKFSCEGNIFNIRPSIVCCTNEVTAAAAMTLQGAGITCLPQLIIPSIAPDLIEVMPEWNFSHSHPLAVWLLYPADRYNSANRRAAVEIVYNAVNHLNPHQMA</sequence>
<keyword evidence="4" id="KW-0804">Transcription</keyword>
<dbReference type="RefSeq" id="WP_168084477.1">
    <property type="nucleotide sequence ID" value="NZ_JAAVJI010000007.1"/>
</dbReference>
<protein>
    <submittedName>
        <fullName evidence="6">LysR family transcriptional regulator</fullName>
    </submittedName>
</protein>
<dbReference type="Pfam" id="PF00126">
    <property type="entry name" value="HTH_1"/>
    <property type="match status" value="1"/>
</dbReference>
<evidence type="ECO:0000256" key="4">
    <source>
        <dbReference type="ARBA" id="ARBA00023163"/>
    </source>
</evidence>
<comment type="similarity">
    <text evidence="1">Belongs to the LysR transcriptional regulatory family.</text>
</comment>
<dbReference type="EMBL" id="JAAVJI010000007">
    <property type="protein sequence ID" value="NJP01910.1"/>
    <property type="molecule type" value="Genomic_DNA"/>
</dbReference>
<evidence type="ECO:0000256" key="3">
    <source>
        <dbReference type="ARBA" id="ARBA00023125"/>
    </source>
</evidence>
<dbReference type="InterPro" id="IPR005119">
    <property type="entry name" value="LysR_subst-bd"/>
</dbReference>
<keyword evidence="3" id="KW-0238">DNA-binding</keyword>
<dbReference type="SUPFAM" id="SSF53850">
    <property type="entry name" value="Periplasmic binding protein-like II"/>
    <property type="match status" value="1"/>
</dbReference>
<dbReference type="InterPro" id="IPR058163">
    <property type="entry name" value="LysR-type_TF_proteobact-type"/>
</dbReference>
<evidence type="ECO:0000313" key="7">
    <source>
        <dbReference type="Proteomes" id="UP000746535"/>
    </source>
</evidence>
<dbReference type="PROSITE" id="PS50931">
    <property type="entry name" value="HTH_LYSR"/>
    <property type="match status" value="1"/>
</dbReference>
<evidence type="ECO:0000259" key="5">
    <source>
        <dbReference type="PROSITE" id="PS50931"/>
    </source>
</evidence>
<dbReference type="Gene3D" id="1.10.10.10">
    <property type="entry name" value="Winged helix-like DNA-binding domain superfamily/Winged helix DNA-binding domain"/>
    <property type="match status" value="1"/>
</dbReference>
<dbReference type="Pfam" id="PF03466">
    <property type="entry name" value="LysR_substrate"/>
    <property type="match status" value="1"/>
</dbReference>
<accession>A0ABX0YEY6</accession>
<dbReference type="Gene3D" id="3.40.190.290">
    <property type="match status" value="1"/>
</dbReference>
<organism evidence="6 7">
    <name type="scientific">Pseudomonas quercus</name>
    <dbReference type="NCBI Taxonomy" id="2722792"/>
    <lineage>
        <taxon>Bacteria</taxon>
        <taxon>Pseudomonadati</taxon>
        <taxon>Pseudomonadota</taxon>
        <taxon>Gammaproteobacteria</taxon>
        <taxon>Pseudomonadales</taxon>
        <taxon>Pseudomonadaceae</taxon>
        <taxon>Pseudomonas</taxon>
    </lineage>
</organism>
<dbReference type="Proteomes" id="UP000746535">
    <property type="component" value="Unassembled WGS sequence"/>
</dbReference>
<name>A0ABX0YEY6_9PSED</name>
<feature type="domain" description="HTH lysR-type" evidence="5">
    <location>
        <begin position="9"/>
        <end position="64"/>
    </location>
</feature>
<dbReference type="SUPFAM" id="SSF46785">
    <property type="entry name" value="Winged helix' DNA-binding domain"/>
    <property type="match status" value="1"/>
</dbReference>
<dbReference type="InterPro" id="IPR036388">
    <property type="entry name" value="WH-like_DNA-bd_sf"/>
</dbReference>
<proteinExistence type="inferred from homology"/>
<evidence type="ECO:0000256" key="2">
    <source>
        <dbReference type="ARBA" id="ARBA00023015"/>
    </source>
</evidence>
<gene>
    <name evidence="6" type="ORF">HBH25_13745</name>
</gene>
<dbReference type="PANTHER" id="PTHR30537:SF5">
    <property type="entry name" value="HTH-TYPE TRANSCRIPTIONAL ACTIVATOR TTDR-RELATED"/>
    <property type="match status" value="1"/>
</dbReference>
<evidence type="ECO:0000256" key="1">
    <source>
        <dbReference type="ARBA" id="ARBA00009437"/>
    </source>
</evidence>
<dbReference type="InterPro" id="IPR036390">
    <property type="entry name" value="WH_DNA-bd_sf"/>
</dbReference>
<evidence type="ECO:0000313" key="6">
    <source>
        <dbReference type="EMBL" id="NJP01910.1"/>
    </source>
</evidence>